<keyword evidence="5 8" id="KW-1133">Transmembrane helix</keyword>
<feature type="transmembrane region" description="Helical" evidence="8">
    <location>
        <begin position="301"/>
        <end position="318"/>
    </location>
</feature>
<dbReference type="InterPro" id="IPR018456">
    <property type="entry name" value="PTR2_symporter_CS"/>
</dbReference>
<dbReference type="Proteomes" id="UP000540568">
    <property type="component" value="Unassembled WGS sequence"/>
</dbReference>
<feature type="transmembrane region" description="Helical" evidence="8">
    <location>
        <begin position="346"/>
        <end position="367"/>
    </location>
</feature>
<feature type="transmembrane region" description="Helical" evidence="8">
    <location>
        <begin position="194"/>
        <end position="216"/>
    </location>
</feature>
<feature type="transmembrane region" description="Helical" evidence="8">
    <location>
        <begin position="237"/>
        <end position="259"/>
    </location>
</feature>
<organism evidence="9 10">
    <name type="scientific">Promicromonospora sukumoe</name>
    <dbReference type="NCBI Taxonomy" id="88382"/>
    <lineage>
        <taxon>Bacteria</taxon>
        <taxon>Bacillati</taxon>
        <taxon>Actinomycetota</taxon>
        <taxon>Actinomycetes</taxon>
        <taxon>Micrococcales</taxon>
        <taxon>Promicromonosporaceae</taxon>
        <taxon>Promicromonospora</taxon>
    </lineage>
</organism>
<dbReference type="PANTHER" id="PTHR23517:SF15">
    <property type="entry name" value="PROTON-DEPENDENT OLIGOPEPTIDE FAMILY TRANSPORT PROTEIN"/>
    <property type="match status" value="1"/>
</dbReference>
<dbReference type="InterPro" id="IPR005279">
    <property type="entry name" value="Dipep/tripep_permease"/>
</dbReference>
<dbReference type="RefSeq" id="WP_182617538.1">
    <property type="nucleotide sequence ID" value="NZ_BAAATF010000003.1"/>
</dbReference>
<accession>A0A7W3PEY6</accession>
<dbReference type="CDD" id="cd17346">
    <property type="entry name" value="MFS_DtpA_like"/>
    <property type="match status" value="1"/>
</dbReference>
<dbReference type="PROSITE" id="PS01023">
    <property type="entry name" value="PTR2_2"/>
    <property type="match status" value="1"/>
</dbReference>
<evidence type="ECO:0000256" key="3">
    <source>
        <dbReference type="ARBA" id="ARBA00022475"/>
    </source>
</evidence>
<evidence type="ECO:0000256" key="6">
    <source>
        <dbReference type="ARBA" id="ARBA00023136"/>
    </source>
</evidence>
<proteinExistence type="inferred from homology"/>
<feature type="transmembrane region" description="Helical" evidence="8">
    <location>
        <begin position="109"/>
        <end position="128"/>
    </location>
</feature>
<comment type="subcellular location">
    <subcellularLocation>
        <location evidence="1">Cell membrane</location>
        <topology evidence="1">Multi-pass membrane protein</topology>
    </subcellularLocation>
    <subcellularLocation>
        <location evidence="7">Membrane</location>
        <topology evidence="7">Multi-pass membrane protein</topology>
    </subcellularLocation>
</comment>
<comment type="similarity">
    <text evidence="7">Belongs to the major facilitator superfamily. Proton-dependent oligopeptide transporter (POT/PTR) (TC 2.A.17) family.</text>
</comment>
<feature type="transmembrane region" description="Helical" evidence="8">
    <location>
        <begin position="78"/>
        <end position="97"/>
    </location>
</feature>
<feature type="transmembrane region" description="Helical" evidence="8">
    <location>
        <begin position="473"/>
        <end position="496"/>
    </location>
</feature>
<feature type="transmembrane region" description="Helical" evidence="8">
    <location>
        <begin position="407"/>
        <end position="435"/>
    </location>
</feature>
<keyword evidence="2 7" id="KW-0813">Transport</keyword>
<keyword evidence="3" id="KW-1003">Cell membrane</keyword>
<feature type="transmembrane region" description="Helical" evidence="8">
    <location>
        <begin position="271"/>
        <end position="289"/>
    </location>
</feature>
<evidence type="ECO:0000256" key="7">
    <source>
        <dbReference type="RuleBase" id="RU003755"/>
    </source>
</evidence>
<feature type="transmembrane region" description="Helical" evidence="8">
    <location>
        <begin position="447"/>
        <end position="467"/>
    </location>
</feature>
<dbReference type="EMBL" id="JACGWV010000001">
    <property type="protein sequence ID" value="MBA8809024.1"/>
    <property type="molecule type" value="Genomic_DNA"/>
</dbReference>
<evidence type="ECO:0000256" key="5">
    <source>
        <dbReference type="ARBA" id="ARBA00022989"/>
    </source>
</evidence>
<evidence type="ECO:0000256" key="4">
    <source>
        <dbReference type="ARBA" id="ARBA00022692"/>
    </source>
</evidence>
<comment type="caution">
    <text evidence="9">The sequence shown here is derived from an EMBL/GenBank/DDBJ whole genome shotgun (WGS) entry which is preliminary data.</text>
</comment>
<dbReference type="GO" id="GO:0005886">
    <property type="term" value="C:plasma membrane"/>
    <property type="evidence" value="ECO:0007669"/>
    <property type="project" value="UniProtKB-SubCell"/>
</dbReference>
<dbReference type="InterPro" id="IPR000109">
    <property type="entry name" value="POT_fam"/>
</dbReference>
<keyword evidence="4 7" id="KW-0812">Transmembrane</keyword>
<evidence type="ECO:0000313" key="10">
    <source>
        <dbReference type="Proteomes" id="UP000540568"/>
    </source>
</evidence>
<gene>
    <name evidence="9" type="ORF">FHX71_002966</name>
</gene>
<evidence type="ECO:0000256" key="8">
    <source>
        <dbReference type="SAM" id="Phobius"/>
    </source>
</evidence>
<evidence type="ECO:0000256" key="1">
    <source>
        <dbReference type="ARBA" id="ARBA00004651"/>
    </source>
</evidence>
<dbReference type="InterPro" id="IPR036259">
    <property type="entry name" value="MFS_trans_sf"/>
</dbReference>
<dbReference type="GO" id="GO:1904680">
    <property type="term" value="F:peptide transmembrane transporter activity"/>
    <property type="evidence" value="ECO:0007669"/>
    <property type="project" value="InterPro"/>
</dbReference>
<feature type="transmembrane region" description="Helical" evidence="8">
    <location>
        <begin position="379"/>
        <end position="401"/>
    </location>
</feature>
<name>A0A7W3PEY6_9MICO</name>
<dbReference type="Pfam" id="PF00854">
    <property type="entry name" value="PTR2"/>
    <property type="match status" value="1"/>
</dbReference>
<evidence type="ECO:0000256" key="2">
    <source>
        <dbReference type="ARBA" id="ARBA00022448"/>
    </source>
</evidence>
<dbReference type="AlphaFoldDB" id="A0A7W3PEY6"/>
<dbReference type="GO" id="GO:0006857">
    <property type="term" value="P:oligopeptide transport"/>
    <property type="evidence" value="ECO:0007669"/>
    <property type="project" value="InterPro"/>
</dbReference>
<dbReference type="NCBIfam" id="TIGR00924">
    <property type="entry name" value="yjdL_sub1_fam"/>
    <property type="match status" value="1"/>
</dbReference>
<dbReference type="PANTHER" id="PTHR23517">
    <property type="entry name" value="RESISTANCE PROTEIN MDTM, PUTATIVE-RELATED-RELATED"/>
    <property type="match status" value="1"/>
</dbReference>
<sequence>MSTGSATPPSGTGPDSTPPAAVAGDRRFFGHPLGLMTLFTTELWERFSYYGMRAILVYYLTDTIANGGLGLEQTLGEALVSIYGTGVYLLSVVGGWLADRVIGARRSTLYGGVIIAAGHVCLSIPSAGFSYLGIVLVALGTGLLKPNVSSMVGALYERQDPRRESAFSIFYMGINIGSFFSPIIVGAVRAVWGYHAAFSVAAIGMGFALVFFVLGRKNLHGAGDVVPNPVLPGERPAVARMFAIILGAVVLVYLVARLVSGDWGVHALIDALSYIAFLAPIAFFITMYRSPRVTDAERPRLIAYIPLFVAAMLFFMIFEQAATTLATFAADRTSREVLGFTVSPEFFQSINPASIIILAPVFAWLWVRTKDRPPTPYKFAIGLALAALSFLVLAGASAMAGDGLTPGWVLALVYVIQTLGELCLSPVGLAATTLLAPRAYQGQAMALWFLAPAAGQAITAQLVQATAGASDTAYFGGIGLVALGFAAVLALLGPWVTRHVRRADQMEGVHTSGE</sequence>
<feature type="transmembrane region" description="Helical" evidence="8">
    <location>
        <begin position="168"/>
        <end position="188"/>
    </location>
</feature>
<protein>
    <submittedName>
        <fullName evidence="9">POT family proton-dependent oligopeptide transporter</fullName>
    </submittedName>
</protein>
<evidence type="ECO:0000313" key="9">
    <source>
        <dbReference type="EMBL" id="MBA8809024.1"/>
    </source>
</evidence>
<keyword evidence="10" id="KW-1185">Reference proteome</keyword>
<dbReference type="SUPFAM" id="SSF103473">
    <property type="entry name" value="MFS general substrate transporter"/>
    <property type="match status" value="2"/>
</dbReference>
<reference evidence="9 10" key="1">
    <citation type="submission" date="2020-07" db="EMBL/GenBank/DDBJ databases">
        <title>Sequencing the genomes of 1000 actinobacteria strains.</title>
        <authorList>
            <person name="Klenk H.-P."/>
        </authorList>
    </citation>
    <scope>NUCLEOTIDE SEQUENCE [LARGE SCALE GENOMIC DNA]</scope>
    <source>
        <strain evidence="9 10">DSM 44121</strain>
    </source>
</reference>
<dbReference type="InterPro" id="IPR050171">
    <property type="entry name" value="MFS_Transporters"/>
</dbReference>
<dbReference type="Gene3D" id="1.20.1250.20">
    <property type="entry name" value="MFS general substrate transporter like domains"/>
    <property type="match status" value="1"/>
</dbReference>
<keyword evidence="6 8" id="KW-0472">Membrane</keyword>